<protein>
    <submittedName>
        <fullName evidence="1">Uncharacterized protein</fullName>
    </submittedName>
</protein>
<name>A0A0K2SYE9_LEPSM</name>
<accession>A0A0K2SYE9</accession>
<reference evidence="1" key="1">
    <citation type="submission" date="2014-05" db="EMBL/GenBank/DDBJ databases">
        <authorList>
            <person name="Chronopoulou M."/>
        </authorList>
    </citation>
    <scope>NUCLEOTIDE SEQUENCE</scope>
    <source>
        <tissue evidence="1">Whole organism</tissue>
    </source>
</reference>
<organism evidence="1">
    <name type="scientific">Lepeophtheirus salmonis</name>
    <name type="common">Salmon louse</name>
    <name type="synonym">Caligus salmonis</name>
    <dbReference type="NCBI Taxonomy" id="72036"/>
    <lineage>
        <taxon>Eukaryota</taxon>
        <taxon>Metazoa</taxon>
        <taxon>Ecdysozoa</taxon>
        <taxon>Arthropoda</taxon>
        <taxon>Crustacea</taxon>
        <taxon>Multicrustacea</taxon>
        <taxon>Hexanauplia</taxon>
        <taxon>Copepoda</taxon>
        <taxon>Siphonostomatoida</taxon>
        <taxon>Caligidae</taxon>
        <taxon>Lepeophtheirus</taxon>
    </lineage>
</organism>
<evidence type="ECO:0000313" key="1">
    <source>
        <dbReference type="EMBL" id="CDW18281.1"/>
    </source>
</evidence>
<dbReference type="EMBL" id="HACA01000920">
    <property type="protein sequence ID" value="CDW18281.1"/>
    <property type="molecule type" value="Transcribed_RNA"/>
</dbReference>
<proteinExistence type="predicted"/>
<sequence>MFRQILNFYF</sequence>